<evidence type="ECO:0000313" key="3">
    <source>
        <dbReference type="EMBL" id="CAH1264225.1"/>
    </source>
</evidence>
<dbReference type="PROSITE" id="PS50164">
    <property type="entry name" value="GIY_YIG"/>
    <property type="match status" value="1"/>
</dbReference>
<dbReference type="InterPro" id="IPR000305">
    <property type="entry name" value="GIY-YIG_endonuc"/>
</dbReference>
<evidence type="ECO:0000313" key="4">
    <source>
        <dbReference type="Proteomes" id="UP000838412"/>
    </source>
</evidence>
<dbReference type="AlphaFoldDB" id="A0A8K0EPV9"/>
<organism evidence="3 4">
    <name type="scientific">Branchiostoma lanceolatum</name>
    <name type="common">Common lancelet</name>
    <name type="synonym">Amphioxus lanceolatum</name>
    <dbReference type="NCBI Taxonomy" id="7740"/>
    <lineage>
        <taxon>Eukaryota</taxon>
        <taxon>Metazoa</taxon>
        <taxon>Chordata</taxon>
        <taxon>Cephalochordata</taxon>
        <taxon>Leptocardii</taxon>
        <taxon>Amphioxiformes</taxon>
        <taxon>Branchiostomatidae</taxon>
        <taxon>Branchiostoma</taxon>
    </lineage>
</organism>
<feature type="compositionally biased region" description="Polar residues" evidence="1">
    <location>
        <begin position="29"/>
        <end position="39"/>
    </location>
</feature>
<feature type="compositionally biased region" description="Acidic residues" evidence="1">
    <location>
        <begin position="47"/>
        <end position="57"/>
    </location>
</feature>
<gene>
    <name evidence="3" type="primary">Hypp2915</name>
    <name evidence="3" type="ORF">BLAG_LOCUS18663</name>
</gene>
<dbReference type="PANTHER" id="PTHR21301">
    <property type="entry name" value="REVERSE TRANSCRIPTASE"/>
    <property type="match status" value="1"/>
</dbReference>
<evidence type="ECO:0000256" key="1">
    <source>
        <dbReference type="SAM" id="MobiDB-lite"/>
    </source>
</evidence>
<dbReference type="EMBL" id="OV696689">
    <property type="protein sequence ID" value="CAH1264225.1"/>
    <property type="molecule type" value="Genomic_DNA"/>
</dbReference>
<feature type="domain" description="GIY-YIG" evidence="2">
    <location>
        <begin position="241"/>
        <end position="332"/>
    </location>
</feature>
<evidence type="ECO:0000259" key="2">
    <source>
        <dbReference type="PROSITE" id="PS50164"/>
    </source>
</evidence>
<dbReference type="PANTHER" id="PTHR21301:SF11">
    <property type="entry name" value="GIY-YIG DOMAIN-CONTAINING PROTEIN"/>
    <property type="match status" value="1"/>
</dbReference>
<reference evidence="3" key="1">
    <citation type="submission" date="2022-01" db="EMBL/GenBank/DDBJ databases">
        <authorList>
            <person name="Braso-Vives M."/>
        </authorList>
    </citation>
    <scope>NUCLEOTIDE SEQUENCE</scope>
</reference>
<feature type="compositionally biased region" description="Basic and acidic residues" evidence="1">
    <location>
        <begin position="58"/>
        <end position="73"/>
    </location>
</feature>
<feature type="compositionally biased region" description="Acidic residues" evidence="1">
    <location>
        <begin position="1"/>
        <end position="13"/>
    </location>
</feature>
<feature type="region of interest" description="Disordered" evidence="1">
    <location>
        <begin position="1"/>
        <end position="132"/>
    </location>
</feature>
<feature type="compositionally biased region" description="Acidic residues" evidence="1">
    <location>
        <begin position="81"/>
        <end position="105"/>
    </location>
</feature>
<dbReference type="OrthoDB" id="9999961at2759"/>
<accession>A0A8K0EPV9</accession>
<name>A0A8K0EPV9_BRALA</name>
<sequence length="354" mass="40754">MAEVVEDDSMDVEEQSHHDSPQAQRRRTVIQSTSTQQTLLDHPDVISVEETDDDEEDGRSTSERPIELVRDGDSDNVITVDEGEEEGEHDEDDEDETDVEDDTGADPDAGAREEEAQQLGNLGTTEGVHDTERQADTIITSEEAKFNEHRHLENALNKCGYKRWTFHKALKPADESKKPSNEKHMQKRKTTANATIPYIQGVSEKLRIILQDFNIATSFKPYSTLRQKLVHPKDRVRKHIKSDVIYRLKCEHPQCRDTYIGETSQPLKTRYNQHCRATASKYSSAIYHHMKHHRGHSFRLETTDVLDREPRWYERGIREAIYERIYKPTLNRKGGLRVELSGTWDSTLPPPNGQ</sequence>
<proteinExistence type="predicted"/>
<keyword evidence="4" id="KW-1185">Reference proteome</keyword>
<dbReference type="Proteomes" id="UP000838412">
    <property type="component" value="Chromosome 4"/>
</dbReference>
<protein>
    <submittedName>
        <fullName evidence="3">Hypp2915 protein</fullName>
    </submittedName>
</protein>